<dbReference type="GO" id="GO:0022857">
    <property type="term" value="F:transmembrane transporter activity"/>
    <property type="evidence" value="ECO:0007669"/>
    <property type="project" value="InterPro"/>
</dbReference>
<reference evidence="7" key="1">
    <citation type="submission" date="2021-07" db="EMBL/GenBank/DDBJ databases">
        <authorList>
            <person name="Branca A.L. A."/>
        </authorList>
    </citation>
    <scope>NUCLEOTIDE SEQUENCE</scope>
</reference>
<gene>
    <name evidence="7" type="ORF">PSALAMII_LOCUS9975</name>
</gene>
<feature type="transmembrane region" description="Helical" evidence="5">
    <location>
        <begin position="162"/>
        <end position="184"/>
    </location>
</feature>
<feature type="transmembrane region" description="Helical" evidence="5">
    <location>
        <begin position="106"/>
        <end position="124"/>
    </location>
</feature>
<dbReference type="PANTHER" id="PTHR23502">
    <property type="entry name" value="MAJOR FACILITATOR SUPERFAMILY"/>
    <property type="match status" value="1"/>
</dbReference>
<proteinExistence type="predicted"/>
<keyword evidence="2 5" id="KW-0812">Transmembrane</keyword>
<feature type="transmembrane region" description="Helical" evidence="5">
    <location>
        <begin position="68"/>
        <end position="94"/>
    </location>
</feature>
<keyword evidence="3 5" id="KW-1133">Transmembrane helix</keyword>
<accession>A0A9W4NXR1</accession>
<feature type="transmembrane region" description="Helical" evidence="5">
    <location>
        <begin position="416"/>
        <end position="436"/>
    </location>
</feature>
<organism evidence="7 8">
    <name type="scientific">Penicillium salamii</name>
    <dbReference type="NCBI Taxonomy" id="1612424"/>
    <lineage>
        <taxon>Eukaryota</taxon>
        <taxon>Fungi</taxon>
        <taxon>Dikarya</taxon>
        <taxon>Ascomycota</taxon>
        <taxon>Pezizomycotina</taxon>
        <taxon>Eurotiomycetes</taxon>
        <taxon>Eurotiomycetidae</taxon>
        <taxon>Eurotiales</taxon>
        <taxon>Aspergillaceae</taxon>
        <taxon>Penicillium</taxon>
    </lineage>
</organism>
<dbReference type="EMBL" id="CAJVPD010000284">
    <property type="protein sequence ID" value="CAG8423255.1"/>
    <property type="molecule type" value="Genomic_DNA"/>
</dbReference>
<sequence>MASDSDIMKSKRLIPFEIQNSVQTIPPQVDIENGKVDNIARDPYGKPLVPEPTTDTLDPLNWPTSKKYVIISMVCYGYFMMMYCNTAPVVAFVQLQSQFNVSYSEINWTFAAGNLGATVGPLFFSSMGDVIGRRPVMITGTILALVGTGWSSAHGISVESYALARFLQVFGTTPAITVGLAIINDLSWQHERGFRVGLWVMAIDISCYLGPLVGSLITTYSHYWVEYHIAILLAILLICQIAFLPETLYPRATVVSFGGDADTASINIKRTTQLPFLVCLVPCHPLFPHRQPSVMVTLKVADIENQNQKNFKKIEGIHHPKPWSTIVKFFRLFAHPVIVLPILAFSFFAYWWIISIVTLAPIAYADRSPIGQGIMFLGLLVGTLMAEAFLSGRLGDHIIGRITARQDTAQTPEMRIWMGYPGVLLFAAGILIWGFAIENKYHVMISQLGFFLGTRSGFHCD</sequence>
<evidence type="ECO:0000256" key="3">
    <source>
        <dbReference type="ARBA" id="ARBA00022989"/>
    </source>
</evidence>
<evidence type="ECO:0000259" key="6">
    <source>
        <dbReference type="PROSITE" id="PS50850"/>
    </source>
</evidence>
<name>A0A9W4NXR1_9EURO</name>
<dbReference type="GO" id="GO:0005886">
    <property type="term" value="C:plasma membrane"/>
    <property type="evidence" value="ECO:0007669"/>
    <property type="project" value="TreeGrafter"/>
</dbReference>
<evidence type="ECO:0000256" key="5">
    <source>
        <dbReference type="SAM" id="Phobius"/>
    </source>
</evidence>
<comment type="caution">
    <text evidence="7">The sequence shown here is derived from an EMBL/GenBank/DDBJ whole genome shotgun (WGS) entry which is preliminary data.</text>
</comment>
<feature type="transmembrane region" description="Helical" evidence="5">
    <location>
        <begin position="136"/>
        <end position="156"/>
    </location>
</feature>
<feature type="transmembrane region" description="Helical" evidence="5">
    <location>
        <begin position="329"/>
        <end position="353"/>
    </location>
</feature>
<feature type="transmembrane region" description="Helical" evidence="5">
    <location>
        <begin position="223"/>
        <end position="244"/>
    </location>
</feature>
<evidence type="ECO:0000256" key="2">
    <source>
        <dbReference type="ARBA" id="ARBA00022692"/>
    </source>
</evidence>
<dbReference type="PROSITE" id="PS50850">
    <property type="entry name" value="MFS"/>
    <property type="match status" value="1"/>
</dbReference>
<dbReference type="InterPro" id="IPR011701">
    <property type="entry name" value="MFS"/>
</dbReference>
<evidence type="ECO:0000313" key="8">
    <source>
        <dbReference type="Proteomes" id="UP001152592"/>
    </source>
</evidence>
<feature type="transmembrane region" description="Helical" evidence="5">
    <location>
        <begin position="196"/>
        <end position="217"/>
    </location>
</feature>
<evidence type="ECO:0000256" key="1">
    <source>
        <dbReference type="ARBA" id="ARBA00004141"/>
    </source>
</evidence>
<dbReference type="SUPFAM" id="SSF103473">
    <property type="entry name" value="MFS general substrate transporter"/>
    <property type="match status" value="1"/>
</dbReference>
<comment type="subcellular location">
    <subcellularLocation>
        <location evidence="1">Membrane</location>
        <topology evidence="1">Multi-pass membrane protein</topology>
    </subcellularLocation>
</comment>
<dbReference type="InterPro" id="IPR020846">
    <property type="entry name" value="MFS_dom"/>
</dbReference>
<protein>
    <recommendedName>
        <fullName evidence="6">Major facilitator superfamily (MFS) profile domain-containing protein</fullName>
    </recommendedName>
</protein>
<feature type="transmembrane region" description="Helical" evidence="5">
    <location>
        <begin position="373"/>
        <end position="395"/>
    </location>
</feature>
<dbReference type="AlphaFoldDB" id="A0A9W4NXR1"/>
<dbReference type="Proteomes" id="UP001152592">
    <property type="component" value="Unassembled WGS sequence"/>
</dbReference>
<dbReference type="InterPro" id="IPR036259">
    <property type="entry name" value="MFS_trans_sf"/>
</dbReference>
<evidence type="ECO:0000256" key="4">
    <source>
        <dbReference type="ARBA" id="ARBA00023136"/>
    </source>
</evidence>
<dbReference type="Gene3D" id="1.20.1250.20">
    <property type="entry name" value="MFS general substrate transporter like domains"/>
    <property type="match status" value="1"/>
</dbReference>
<feature type="domain" description="Major facilitator superfamily (MFS) profile" evidence="6">
    <location>
        <begin position="70"/>
        <end position="461"/>
    </location>
</feature>
<dbReference type="Pfam" id="PF07690">
    <property type="entry name" value="MFS_1"/>
    <property type="match status" value="1"/>
</dbReference>
<dbReference type="PANTHER" id="PTHR23502:SF139">
    <property type="entry name" value="MAJOR FACILITATOR SUPERFAMILY (MFS) PROFILE DOMAIN-CONTAINING PROTEIN-RELATED"/>
    <property type="match status" value="1"/>
</dbReference>
<keyword evidence="4 5" id="KW-0472">Membrane</keyword>
<dbReference type="OrthoDB" id="206088at2759"/>
<evidence type="ECO:0000313" key="7">
    <source>
        <dbReference type="EMBL" id="CAG8423255.1"/>
    </source>
</evidence>